<evidence type="ECO:0000313" key="1">
    <source>
        <dbReference type="EMBL" id="EFR31587.1"/>
    </source>
</evidence>
<dbReference type="EMBL" id="AENN01000006">
    <property type="protein sequence ID" value="EFR31587.1"/>
    <property type="molecule type" value="Genomic_DNA"/>
</dbReference>
<dbReference type="STRING" id="908337.HMPREF9257_0093"/>
<comment type="caution">
    <text evidence="1">The sequence shown here is derived from an EMBL/GenBank/DDBJ whole genome shotgun (WGS) entry which is preliminary data.</text>
</comment>
<organism evidence="1 2">
    <name type="scientific">Eremococcus coleocola ACS-139-V-Col8</name>
    <dbReference type="NCBI Taxonomy" id="908337"/>
    <lineage>
        <taxon>Bacteria</taxon>
        <taxon>Bacillati</taxon>
        <taxon>Bacillota</taxon>
        <taxon>Bacilli</taxon>
        <taxon>Lactobacillales</taxon>
        <taxon>Aerococcaceae</taxon>
        <taxon>Eremococcus</taxon>
    </lineage>
</organism>
<evidence type="ECO:0000313" key="2">
    <source>
        <dbReference type="Proteomes" id="UP000005990"/>
    </source>
</evidence>
<evidence type="ECO:0008006" key="3">
    <source>
        <dbReference type="Google" id="ProtNLM"/>
    </source>
</evidence>
<reference evidence="1 2" key="1">
    <citation type="submission" date="2010-10" db="EMBL/GenBank/DDBJ databases">
        <authorList>
            <person name="Durkin A.S."/>
            <person name="Madupu R."/>
            <person name="Torralba M."/>
            <person name="Gillis M."/>
            <person name="Methe B."/>
            <person name="Sutton G."/>
            <person name="Nelson K.E."/>
        </authorList>
    </citation>
    <scope>NUCLEOTIDE SEQUENCE [LARGE SCALE GENOMIC DNA]</scope>
    <source>
        <strain evidence="1 2">ACS-139-V-Col8</strain>
    </source>
</reference>
<dbReference type="OrthoDB" id="898792at91061"/>
<dbReference type="Proteomes" id="UP000005990">
    <property type="component" value="Unassembled WGS sequence"/>
</dbReference>
<proteinExistence type="predicted"/>
<dbReference type="RefSeq" id="WP_006417719.1">
    <property type="nucleotide sequence ID" value="NZ_AENN01000006.1"/>
</dbReference>
<protein>
    <recommendedName>
        <fullName evidence="3">YopX protein domain-containing protein</fullName>
    </recommendedName>
</protein>
<name>E4KMN0_9LACT</name>
<gene>
    <name evidence="1" type="ORF">HMPREF9257_0093</name>
</gene>
<dbReference type="AlphaFoldDB" id="E4KMN0"/>
<sequence>MNLNQNYRWFDINKQSLTYSKEKALELGGDNSGFEGSQDSPLYLENKQILFMRQMEIDGKKIKNLSDHFYFEYDRVKIRSFEDRFNCGGDNTLRHIGTLVYYQDKWQIHVFLNNDYAYLSAGDYYVDALMDNYTIERIAELDLEYLEQNKII</sequence>
<accession>E4KMN0</accession>
<keyword evidence="2" id="KW-1185">Reference proteome</keyword>